<keyword evidence="1" id="KW-0812">Transmembrane</keyword>
<gene>
    <name evidence="2" type="ORF">H5410_012397</name>
</gene>
<keyword evidence="1" id="KW-1133">Transmembrane helix</keyword>
<dbReference type="PANTHER" id="PTHR33133:SF28">
    <property type="entry name" value="POLYADENYLATE-BINDING PROTEIN 1-B-BINDING PROTEIN"/>
    <property type="match status" value="1"/>
</dbReference>
<dbReference type="AlphaFoldDB" id="A0A9J6ASB0"/>
<dbReference type="OrthoDB" id="1908649at2759"/>
<feature type="transmembrane region" description="Helical" evidence="1">
    <location>
        <begin position="80"/>
        <end position="106"/>
    </location>
</feature>
<feature type="transmembrane region" description="Helical" evidence="1">
    <location>
        <begin position="261"/>
        <end position="288"/>
    </location>
</feature>
<dbReference type="Proteomes" id="UP000824120">
    <property type="component" value="Chromosome 2"/>
</dbReference>
<sequence>MDLAPEQQQNLSLLSLFKESLSIPKRSPQTFYRITLSLILPLSFAILAHSFFTHPILSQLHENPSASHASQWTKLLFYQFCYLIFLLAFSLLSTSAVVFTVASLYTSKQVSFSSIITALPSILRRLFITFIWVFLSMLVYNAVLSFFIVLMLIAFESKSKNSVALFLVSVFLLSVFFLVVHVYLSALWHLASVITVLEPIQGLAAFKKSYELLKGKIRMASVLVLGYLVIFGVISSTFGSIVVDGGANKDHEGYSVFVRIVVGGILIGVLVVVILVGLLVQSLFYYVCKSYHNERIDKSALYNHLGGYLGEYYEPLKGNMQIDDSFEVEMKGGETA</sequence>
<comment type="caution">
    <text evidence="2">The sequence shown here is derived from an EMBL/GenBank/DDBJ whole genome shotgun (WGS) entry which is preliminary data.</text>
</comment>
<evidence type="ECO:0000313" key="2">
    <source>
        <dbReference type="EMBL" id="KAG5627179.1"/>
    </source>
</evidence>
<name>A0A9J6ASB0_SOLCO</name>
<organism evidence="2 3">
    <name type="scientific">Solanum commersonii</name>
    <name type="common">Commerson's wild potato</name>
    <name type="synonym">Commerson's nightshade</name>
    <dbReference type="NCBI Taxonomy" id="4109"/>
    <lineage>
        <taxon>Eukaryota</taxon>
        <taxon>Viridiplantae</taxon>
        <taxon>Streptophyta</taxon>
        <taxon>Embryophyta</taxon>
        <taxon>Tracheophyta</taxon>
        <taxon>Spermatophyta</taxon>
        <taxon>Magnoliopsida</taxon>
        <taxon>eudicotyledons</taxon>
        <taxon>Gunneridae</taxon>
        <taxon>Pentapetalae</taxon>
        <taxon>asterids</taxon>
        <taxon>lamiids</taxon>
        <taxon>Solanales</taxon>
        <taxon>Solanaceae</taxon>
        <taxon>Solanoideae</taxon>
        <taxon>Solaneae</taxon>
        <taxon>Solanum</taxon>
    </lineage>
</organism>
<evidence type="ECO:0000256" key="1">
    <source>
        <dbReference type="SAM" id="Phobius"/>
    </source>
</evidence>
<feature type="transmembrane region" description="Helical" evidence="1">
    <location>
        <begin position="218"/>
        <end position="241"/>
    </location>
</feature>
<dbReference type="PANTHER" id="PTHR33133">
    <property type="entry name" value="OS08G0107100 PROTEIN-RELATED"/>
    <property type="match status" value="1"/>
</dbReference>
<keyword evidence="3" id="KW-1185">Reference proteome</keyword>
<proteinExistence type="predicted"/>
<dbReference type="EMBL" id="JACXVP010000002">
    <property type="protein sequence ID" value="KAG5627179.1"/>
    <property type="molecule type" value="Genomic_DNA"/>
</dbReference>
<feature type="transmembrane region" description="Helical" evidence="1">
    <location>
        <begin position="126"/>
        <end position="155"/>
    </location>
</feature>
<accession>A0A9J6ASB0</accession>
<feature type="transmembrane region" description="Helical" evidence="1">
    <location>
        <begin position="31"/>
        <end position="52"/>
    </location>
</feature>
<keyword evidence="1" id="KW-0472">Membrane</keyword>
<protein>
    <recommendedName>
        <fullName evidence="4">Polyadenylate-binding protein 1-B-binding protein</fullName>
    </recommendedName>
</protein>
<feature type="transmembrane region" description="Helical" evidence="1">
    <location>
        <begin position="162"/>
        <end position="180"/>
    </location>
</feature>
<reference evidence="2 3" key="1">
    <citation type="submission" date="2020-09" db="EMBL/GenBank/DDBJ databases">
        <title>De no assembly of potato wild relative species, Solanum commersonii.</title>
        <authorList>
            <person name="Cho K."/>
        </authorList>
    </citation>
    <scope>NUCLEOTIDE SEQUENCE [LARGE SCALE GENOMIC DNA]</scope>
    <source>
        <strain evidence="2">LZ3.2</strain>
        <tissue evidence="2">Leaf</tissue>
    </source>
</reference>
<evidence type="ECO:0008006" key="4">
    <source>
        <dbReference type="Google" id="ProtNLM"/>
    </source>
</evidence>
<evidence type="ECO:0000313" key="3">
    <source>
        <dbReference type="Proteomes" id="UP000824120"/>
    </source>
</evidence>